<dbReference type="InterPro" id="IPR019538">
    <property type="entry name" value="PSMD5"/>
</dbReference>
<organism evidence="3 4">
    <name type="scientific">Acrobeloides nanus</name>
    <dbReference type="NCBI Taxonomy" id="290746"/>
    <lineage>
        <taxon>Eukaryota</taxon>
        <taxon>Metazoa</taxon>
        <taxon>Ecdysozoa</taxon>
        <taxon>Nematoda</taxon>
        <taxon>Chromadorea</taxon>
        <taxon>Rhabditida</taxon>
        <taxon>Tylenchina</taxon>
        <taxon>Cephalobomorpha</taxon>
        <taxon>Cephaloboidea</taxon>
        <taxon>Cephalobidae</taxon>
        <taxon>Acrobeloides</taxon>
    </lineage>
</organism>
<dbReference type="GO" id="GO:0005829">
    <property type="term" value="C:cytosol"/>
    <property type="evidence" value="ECO:0007669"/>
    <property type="project" value="TreeGrafter"/>
</dbReference>
<name>A0A914E7Y0_9BILA</name>
<keyword evidence="3" id="KW-1185">Reference proteome</keyword>
<evidence type="ECO:0000313" key="3">
    <source>
        <dbReference type="Proteomes" id="UP000887540"/>
    </source>
</evidence>
<accession>A0A914E7Y0</accession>
<proteinExistence type="inferred from homology"/>
<comment type="similarity">
    <text evidence="1">Belongs to the proteasome subunit S5B/HSM3 family.</text>
</comment>
<evidence type="ECO:0000256" key="2">
    <source>
        <dbReference type="ARBA" id="ARBA00014933"/>
    </source>
</evidence>
<dbReference type="WBParaSite" id="ACRNAN_scaffold6358.g14433.t1">
    <property type="protein sequence ID" value="ACRNAN_scaffold6358.g14433.t1"/>
    <property type="gene ID" value="ACRNAN_scaffold6358.g14433"/>
</dbReference>
<dbReference type="PANTHER" id="PTHR13554:SF10">
    <property type="entry name" value="26S PROTEASOME NON-ATPASE REGULATORY SUBUNIT 5"/>
    <property type="match status" value="1"/>
</dbReference>
<dbReference type="AlphaFoldDB" id="A0A914E7Y0"/>
<sequence length="491" mass="56147">MRDPNYSSEEMEIENDTGDWTVEKLNKVKDQFLAQRSVSKAISLLEELLGTKVDDIDDEIWTDVHDLLIVIFDTIPIQIMLESHQIVLLSVINHSPDKVIDLIAYHYIEPNISKITEVIKTSALAITVALARRIPGEPCYESLARILWRFIEVKEVVKEFEEQLKNDNSQLRFRVHHVTSLALKNKPADNGEGLNLLVKAIIKEVESQDILCALSALEILCDATSDHVENAKLFQQMGLVRKIYEMMQTLKSEPEGGFLYPVCVRFFAHLSVVDPEALEKYPKFVDSVLDMVYHFDCLDAPQRALAFETLAVMSSTSSAKKIMDGYKGEYKMDKSMNHFGAACASGPVELRIRHLDALCLMMSKFSTTSDSEILNRWFNDLGEPFPELILSYLKKPFVDLRISTLNLLAVLMNFEWARKIFFHTPGFTDYLVDRNIETSADGNQLKFDIIIKIIESMSPAIEPPDMLRLKTYRHQGVYYKEHNPELAMENQ</sequence>
<evidence type="ECO:0000313" key="4">
    <source>
        <dbReference type="WBParaSite" id="ACRNAN_scaffold6358.g14433.t1"/>
    </source>
</evidence>
<reference evidence="4" key="1">
    <citation type="submission" date="2022-11" db="UniProtKB">
        <authorList>
            <consortium name="WormBaseParasite"/>
        </authorList>
    </citation>
    <scope>IDENTIFICATION</scope>
</reference>
<dbReference type="GO" id="GO:0043248">
    <property type="term" value="P:proteasome assembly"/>
    <property type="evidence" value="ECO:0007669"/>
    <property type="project" value="InterPro"/>
</dbReference>
<dbReference type="InterPro" id="IPR016024">
    <property type="entry name" value="ARM-type_fold"/>
</dbReference>
<dbReference type="Pfam" id="PF10508">
    <property type="entry name" value="Proteasom_PSMB"/>
    <property type="match status" value="1"/>
</dbReference>
<protein>
    <recommendedName>
        <fullName evidence="2">26S proteasome non-ATPase regulatory subunit 5</fullName>
    </recommendedName>
</protein>
<evidence type="ECO:0000256" key="1">
    <source>
        <dbReference type="ARBA" id="ARBA00006823"/>
    </source>
</evidence>
<dbReference type="PANTHER" id="PTHR13554">
    <property type="entry name" value="26S PROTEASOME NON-ATPASE REGULATORY SUBUNIT 5-RELATED"/>
    <property type="match status" value="1"/>
</dbReference>
<dbReference type="SUPFAM" id="SSF48371">
    <property type="entry name" value="ARM repeat"/>
    <property type="match status" value="1"/>
</dbReference>
<dbReference type="Proteomes" id="UP000887540">
    <property type="component" value="Unplaced"/>
</dbReference>